<dbReference type="AlphaFoldDB" id="A0A0D3GRN5"/>
<proteinExistence type="predicted"/>
<evidence type="ECO:0000313" key="2">
    <source>
        <dbReference type="Proteomes" id="UP000026960"/>
    </source>
</evidence>
<evidence type="ECO:0000313" key="1">
    <source>
        <dbReference type="EnsemblPlants" id="OBART07G16350.1"/>
    </source>
</evidence>
<organism evidence="1">
    <name type="scientific">Oryza barthii</name>
    <dbReference type="NCBI Taxonomy" id="65489"/>
    <lineage>
        <taxon>Eukaryota</taxon>
        <taxon>Viridiplantae</taxon>
        <taxon>Streptophyta</taxon>
        <taxon>Embryophyta</taxon>
        <taxon>Tracheophyta</taxon>
        <taxon>Spermatophyta</taxon>
        <taxon>Magnoliopsida</taxon>
        <taxon>Liliopsida</taxon>
        <taxon>Poales</taxon>
        <taxon>Poaceae</taxon>
        <taxon>BOP clade</taxon>
        <taxon>Oryzoideae</taxon>
        <taxon>Oryzeae</taxon>
        <taxon>Oryzinae</taxon>
        <taxon>Oryza</taxon>
    </lineage>
</organism>
<keyword evidence="2" id="KW-1185">Reference proteome</keyword>
<name>A0A0D3GRN5_9ORYZ</name>
<dbReference type="Gramene" id="OBART07G16350.1">
    <property type="protein sequence ID" value="OBART07G16350.1"/>
    <property type="gene ID" value="OBART07G16350"/>
</dbReference>
<dbReference type="EnsemblPlants" id="OBART07G16350.1">
    <property type="protein sequence ID" value="OBART07G16350.1"/>
    <property type="gene ID" value="OBART07G16350"/>
</dbReference>
<dbReference type="PANTHER" id="PTHR33207">
    <property type="entry name" value="F-BOX DOMAIN CONTAINING PROTEIN-RELATED"/>
    <property type="match status" value="1"/>
</dbReference>
<sequence length="194" mass="21909">MATAVRGGDFFLTSLQDRPPRRAAMQICGGYCLLMNWDDGLFAVLNPLMRTTPGSGRLCHGWTSQNLSASAVPETLFFYVGETKDGAICIVYAHQLNVSVLMHTKGDDGAAERWVMVRVVPLDKELERVFRAPLRDGSVFVLAVRDSYAYLATSPMFHDPQSPCWFLFLCLETMKLERLFRRTFDNDVQPYIMA</sequence>
<dbReference type="PaxDb" id="65489-OBART07G16350.1"/>
<protein>
    <submittedName>
        <fullName evidence="1">Uncharacterized protein</fullName>
    </submittedName>
</protein>
<accession>A0A0D3GRN5</accession>
<dbReference type="Proteomes" id="UP000026960">
    <property type="component" value="Chromosome 7"/>
</dbReference>
<reference evidence="1" key="2">
    <citation type="submission" date="2015-03" db="UniProtKB">
        <authorList>
            <consortium name="EnsemblPlants"/>
        </authorList>
    </citation>
    <scope>IDENTIFICATION</scope>
</reference>
<reference evidence="1" key="1">
    <citation type="journal article" date="2009" name="Rice">
        <title>De Novo Next Generation Sequencing of Plant Genomes.</title>
        <authorList>
            <person name="Rounsley S."/>
            <person name="Marri P.R."/>
            <person name="Yu Y."/>
            <person name="He R."/>
            <person name="Sisneros N."/>
            <person name="Goicoechea J.L."/>
            <person name="Lee S.J."/>
            <person name="Angelova A."/>
            <person name="Kudrna D."/>
            <person name="Luo M."/>
            <person name="Affourtit J."/>
            <person name="Desany B."/>
            <person name="Knight J."/>
            <person name="Niazi F."/>
            <person name="Egholm M."/>
            <person name="Wing R.A."/>
        </authorList>
    </citation>
    <scope>NUCLEOTIDE SEQUENCE [LARGE SCALE GENOMIC DNA]</scope>
    <source>
        <strain evidence="1">cv. IRGC 105608</strain>
    </source>
</reference>
<dbReference type="HOGENOM" id="CLU_1404412_0_0_1"/>